<dbReference type="PIRSF" id="PIRSF000456">
    <property type="entry name" value="UDP-GlcNAc_acltr"/>
    <property type="match status" value="1"/>
</dbReference>
<dbReference type="NCBIfam" id="TIGR01852">
    <property type="entry name" value="lipid_A_lpxA"/>
    <property type="match status" value="1"/>
</dbReference>
<evidence type="ECO:0000256" key="6">
    <source>
        <dbReference type="HAMAP-Rule" id="MF_00387"/>
    </source>
</evidence>
<dbReference type="EC" id="2.3.1.129" evidence="6"/>
<sequence>MSETTIHPLAVVEPGAQLGEGVTVGPFSYVGADTVIGDRCELVSHVSIRGATTLGADCIVYPQAVLGAPPQNKAHKGGRTTLTIGENCQIREGVTMHCGSDNSRGKTTVGKNGYFMAMSHIGHDCEVGDNVTIANSAALGGHVELGDFVTVGGLAAIHQFARVGHHAFVSGVTGVTGDIIPYALASGARARLHGLNLIGMKRSGLPRAEINAARRAYRLLFEADTPLSENVARLAAEGDHGRAVADILAFLQERGKRHYVAAAKRGTRGDDSGDDGE</sequence>
<name>A0A8J3GJQ9_9HYPH</name>
<keyword evidence="6" id="KW-0677">Repeat</keyword>
<dbReference type="PANTHER" id="PTHR43480:SF1">
    <property type="entry name" value="ACYL-[ACYL-CARRIER-PROTEIN]--UDP-N-ACETYLGLUCOSAMINE O-ACYLTRANSFERASE, MITOCHONDRIAL-RELATED"/>
    <property type="match status" value="1"/>
</dbReference>
<keyword evidence="4 6" id="KW-0443">Lipid metabolism</keyword>
<evidence type="ECO:0000313" key="8">
    <source>
        <dbReference type="EMBL" id="GHD09001.1"/>
    </source>
</evidence>
<organism evidence="8 9">
    <name type="scientific">Tianweitania populi</name>
    <dbReference type="NCBI Taxonomy" id="1607949"/>
    <lineage>
        <taxon>Bacteria</taxon>
        <taxon>Pseudomonadati</taxon>
        <taxon>Pseudomonadota</taxon>
        <taxon>Alphaproteobacteria</taxon>
        <taxon>Hyphomicrobiales</taxon>
        <taxon>Phyllobacteriaceae</taxon>
        <taxon>Tianweitania</taxon>
    </lineage>
</organism>
<evidence type="ECO:0000313" key="9">
    <source>
        <dbReference type="Proteomes" id="UP000630142"/>
    </source>
</evidence>
<dbReference type="Pfam" id="PF13720">
    <property type="entry name" value="Acetyltransf_11"/>
    <property type="match status" value="1"/>
</dbReference>
<dbReference type="HAMAP" id="MF_00387">
    <property type="entry name" value="LpxA"/>
    <property type="match status" value="1"/>
</dbReference>
<dbReference type="Pfam" id="PF00132">
    <property type="entry name" value="Hexapep"/>
    <property type="match status" value="1"/>
</dbReference>
<accession>A0A8J3GJQ9</accession>
<evidence type="ECO:0000256" key="3">
    <source>
        <dbReference type="ARBA" id="ARBA00022679"/>
    </source>
</evidence>
<comment type="subunit">
    <text evidence="6">Homotrimer.</text>
</comment>
<keyword evidence="1 6" id="KW-0444">Lipid biosynthesis</keyword>
<dbReference type="InterPro" id="IPR001451">
    <property type="entry name" value="Hexapep"/>
</dbReference>
<dbReference type="CDD" id="cd03351">
    <property type="entry name" value="LbH_UDP-GlcNAc_AT"/>
    <property type="match status" value="1"/>
</dbReference>
<feature type="domain" description="UDP N-acetylglucosamine O-acyltransferase C-terminal" evidence="7">
    <location>
        <begin position="178"/>
        <end position="254"/>
    </location>
</feature>
<dbReference type="GO" id="GO:0005737">
    <property type="term" value="C:cytoplasm"/>
    <property type="evidence" value="ECO:0007669"/>
    <property type="project" value="UniProtKB-SubCell"/>
</dbReference>
<dbReference type="EMBL" id="BMZQ01000001">
    <property type="protein sequence ID" value="GHD09001.1"/>
    <property type="molecule type" value="Genomic_DNA"/>
</dbReference>
<dbReference type="GO" id="GO:0008780">
    <property type="term" value="F:acyl-[acyl-carrier-protein]-UDP-N-acetylglucosamine O-acyltransferase activity"/>
    <property type="evidence" value="ECO:0007669"/>
    <property type="project" value="UniProtKB-UniRule"/>
</dbReference>
<comment type="caution">
    <text evidence="8">The sequence shown here is derived from an EMBL/GenBank/DDBJ whole genome shotgun (WGS) entry which is preliminary data.</text>
</comment>
<keyword evidence="5 6" id="KW-0012">Acyltransferase</keyword>
<protein>
    <recommendedName>
        <fullName evidence="6">Acyl-[acyl-carrier-protein]--UDP-N-acetylglucosamine O-acyltransferase</fullName>
        <shortName evidence="6">UDP-N-acetylglucosamine acyltransferase</shortName>
        <ecNumber evidence="6">2.3.1.129</ecNumber>
    </recommendedName>
</protein>
<gene>
    <name evidence="6 8" type="primary">lpxA</name>
    <name evidence="8" type="ORF">GCM10016234_09280</name>
</gene>
<keyword evidence="2 6" id="KW-0441">Lipid A biosynthesis</keyword>
<proteinExistence type="inferred from homology"/>
<keyword evidence="9" id="KW-1185">Reference proteome</keyword>
<dbReference type="SUPFAM" id="SSF51161">
    <property type="entry name" value="Trimeric LpxA-like enzymes"/>
    <property type="match status" value="1"/>
</dbReference>
<dbReference type="InterPro" id="IPR010137">
    <property type="entry name" value="Lipid_A_LpxA"/>
</dbReference>
<keyword evidence="6" id="KW-0963">Cytoplasm</keyword>
<comment type="similarity">
    <text evidence="6">Belongs to the transferase hexapeptide repeat family. LpxA subfamily.</text>
</comment>
<dbReference type="GO" id="GO:0009245">
    <property type="term" value="P:lipid A biosynthetic process"/>
    <property type="evidence" value="ECO:0007669"/>
    <property type="project" value="UniProtKB-UniRule"/>
</dbReference>
<evidence type="ECO:0000256" key="2">
    <source>
        <dbReference type="ARBA" id="ARBA00022556"/>
    </source>
</evidence>
<dbReference type="Gene3D" id="2.160.10.10">
    <property type="entry name" value="Hexapeptide repeat proteins"/>
    <property type="match status" value="1"/>
</dbReference>
<reference evidence="8" key="2">
    <citation type="submission" date="2020-09" db="EMBL/GenBank/DDBJ databases">
        <authorList>
            <person name="Sun Q."/>
            <person name="Kim S."/>
        </authorList>
    </citation>
    <scope>NUCLEOTIDE SEQUENCE</scope>
    <source>
        <strain evidence="8">KCTC 42249</strain>
    </source>
</reference>
<comment type="catalytic activity">
    <reaction evidence="6">
        <text>a (3R)-hydroxyacyl-[ACP] + UDP-N-acetyl-alpha-D-glucosamine = a UDP-3-O-[(3R)-3-hydroxyacyl]-N-acetyl-alpha-D-glucosamine + holo-[ACP]</text>
        <dbReference type="Rhea" id="RHEA:67812"/>
        <dbReference type="Rhea" id="RHEA-COMP:9685"/>
        <dbReference type="Rhea" id="RHEA-COMP:9945"/>
        <dbReference type="ChEBI" id="CHEBI:57705"/>
        <dbReference type="ChEBI" id="CHEBI:64479"/>
        <dbReference type="ChEBI" id="CHEBI:78827"/>
        <dbReference type="ChEBI" id="CHEBI:173225"/>
        <dbReference type="EC" id="2.3.1.129"/>
    </reaction>
</comment>
<dbReference type="InterPro" id="IPR037157">
    <property type="entry name" value="Acetyltransf_C_sf"/>
</dbReference>
<dbReference type="Gene3D" id="1.20.1180.10">
    <property type="entry name" value="Udp N-acetylglucosamine O-acyltransferase, C-terminal domain"/>
    <property type="match status" value="1"/>
</dbReference>
<comment type="subcellular location">
    <subcellularLocation>
        <location evidence="6">Cytoplasm</location>
    </subcellularLocation>
</comment>
<evidence type="ECO:0000256" key="5">
    <source>
        <dbReference type="ARBA" id="ARBA00023315"/>
    </source>
</evidence>
<evidence type="ECO:0000259" key="7">
    <source>
        <dbReference type="Pfam" id="PF13720"/>
    </source>
</evidence>
<keyword evidence="3 6" id="KW-0808">Transferase</keyword>
<comment type="function">
    <text evidence="6">Involved in the biosynthesis of lipid A, a phosphorylated glycolipid that anchors the lipopolysaccharide to the outer membrane of the cell.</text>
</comment>
<reference evidence="8" key="1">
    <citation type="journal article" date="2014" name="Int. J. Syst. Evol. Microbiol.">
        <title>Complete genome sequence of Corynebacterium casei LMG S-19264T (=DSM 44701T), isolated from a smear-ripened cheese.</title>
        <authorList>
            <consortium name="US DOE Joint Genome Institute (JGI-PGF)"/>
            <person name="Walter F."/>
            <person name="Albersmeier A."/>
            <person name="Kalinowski J."/>
            <person name="Ruckert C."/>
        </authorList>
    </citation>
    <scope>NUCLEOTIDE SEQUENCE</scope>
    <source>
        <strain evidence="8">KCTC 42249</strain>
    </source>
</reference>
<dbReference type="UniPathway" id="UPA00359">
    <property type="reaction ID" value="UER00477"/>
</dbReference>
<evidence type="ECO:0000256" key="1">
    <source>
        <dbReference type="ARBA" id="ARBA00022516"/>
    </source>
</evidence>
<evidence type="ECO:0000256" key="4">
    <source>
        <dbReference type="ARBA" id="ARBA00023098"/>
    </source>
</evidence>
<dbReference type="AlphaFoldDB" id="A0A8J3GJQ9"/>
<dbReference type="InterPro" id="IPR011004">
    <property type="entry name" value="Trimer_LpxA-like_sf"/>
</dbReference>
<dbReference type="NCBIfam" id="NF003657">
    <property type="entry name" value="PRK05289.1"/>
    <property type="match status" value="1"/>
</dbReference>
<dbReference type="GO" id="GO:0016020">
    <property type="term" value="C:membrane"/>
    <property type="evidence" value="ECO:0007669"/>
    <property type="project" value="GOC"/>
</dbReference>
<dbReference type="Proteomes" id="UP000630142">
    <property type="component" value="Unassembled WGS sequence"/>
</dbReference>
<dbReference type="PANTHER" id="PTHR43480">
    <property type="entry name" value="ACYL-[ACYL-CARRIER-PROTEIN]--UDP-N-ACETYLGLUCOSAMINE O-ACYLTRANSFERASE"/>
    <property type="match status" value="1"/>
</dbReference>
<dbReference type="InterPro" id="IPR029098">
    <property type="entry name" value="Acetyltransf_C"/>
</dbReference>
<comment type="pathway">
    <text evidence="6">Glycolipid biosynthesis; lipid IV(A) biosynthesis; lipid IV(A) from (3R)-3-hydroxytetradecanoyl-[acyl-carrier-protein] and UDP-N-acetyl-alpha-D-glucosamine: step 1/6.</text>
</comment>